<keyword evidence="2" id="KW-1185">Reference proteome</keyword>
<accession>A0AAD3HAC7</accession>
<organism evidence="1 2">
    <name type="scientific">Chaetoceros tenuissimus</name>
    <dbReference type="NCBI Taxonomy" id="426638"/>
    <lineage>
        <taxon>Eukaryota</taxon>
        <taxon>Sar</taxon>
        <taxon>Stramenopiles</taxon>
        <taxon>Ochrophyta</taxon>
        <taxon>Bacillariophyta</taxon>
        <taxon>Coscinodiscophyceae</taxon>
        <taxon>Chaetocerotophycidae</taxon>
        <taxon>Chaetocerotales</taxon>
        <taxon>Chaetocerotaceae</taxon>
        <taxon>Chaetoceros</taxon>
    </lineage>
</organism>
<evidence type="ECO:0000313" key="1">
    <source>
        <dbReference type="EMBL" id="GFH55834.1"/>
    </source>
</evidence>
<protein>
    <submittedName>
        <fullName evidence="1">Uncharacterized protein</fullName>
    </submittedName>
</protein>
<evidence type="ECO:0000313" key="2">
    <source>
        <dbReference type="Proteomes" id="UP001054902"/>
    </source>
</evidence>
<reference evidence="1 2" key="1">
    <citation type="journal article" date="2021" name="Sci. Rep.">
        <title>The genome of the diatom Chaetoceros tenuissimus carries an ancient integrated fragment of an extant virus.</title>
        <authorList>
            <person name="Hongo Y."/>
            <person name="Kimura K."/>
            <person name="Takaki Y."/>
            <person name="Yoshida Y."/>
            <person name="Baba S."/>
            <person name="Kobayashi G."/>
            <person name="Nagasaki K."/>
            <person name="Hano T."/>
            <person name="Tomaru Y."/>
        </authorList>
    </citation>
    <scope>NUCLEOTIDE SEQUENCE [LARGE SCALE GENOMIC DNA]</scope>
    <source>
        <strain evidence="1 2">NIES-3715</strain>
    </source>
</reference>
<dbReference type="EMBL" id="BLLK01000051">
    <property type="protein sequence ID" value="GFH55834.1"/>
    <property type="molecule type" value="Genomic_DNA"/>
</dbReference>
<sequence length="139" mass="16408">MTKDGSQKQSWLARNAVTEDEYIHYVRLIRDEIEIEQSASMPNHPQYMRTRKYTNISVDERMALTYMDPNASKEEVDSIIDMERGLYEAQLAKGRMSLKQFIEEKYLVDIYKGKSREGHHNGPIHYMNCSTYWSNCNIM</sequence>
<name>A0AAD3HAC7_9STRA</name>
<comment type="caution">
    <text evidence="1">The sequence shown here is derived from an EMBL/GenBank/DDBJ whole genome shotgun (WGS) entry which is preliminary data.</text>
</comment>
<gene>
    <name evidence="1" type="ORF">CTEN210_12310</name>
</gene>
<dbReference type="AlphaFoldDB" id="A0AAD3HAC7"/>
<dbReference type="Proteomes" id="UP001054902">
    <property type="component" value="Unassembled WGS sequence"/>
</dbReference>
<proteinExistence type="predicted"/>